<dbReference type="InterPro" id="IPR055290">
    <property type="entry name" value="At3g26010-like"/>
</dbReference>
<comment type="caution">
    <text evidence="1">The sequence shown here is derived from an EMBL/GenBank/DDBJ whole genome shotgun (WGS) entry which is preliminary data.</text>
</comment>
<dbReference type="PANTHER" id="PTHR35546:SF24">
    <property type="entry name" value="F-BOX DOMAIN-CONTAINING PROTEIN"/>
    <property type="match status" value="1"/>
</dbReference>
<accession>A0A3L6QPY8</accession>
<gene>
    <name evidence="1" type="ORF">C2845_PM04G04680</name>
</gene>
<organism evidence="1 2">
    <name type="scientific">Panicum miliaceum</name>
    <name type="common">Proso millet</name>
    <name type="synonym">Broomcorn millet</name>
    <dbReference type="NCBI Taxonomy" id="4540"/>
    <lineage>
        <taxon>Eukaryota</taxon>
        <taxon>Viridiplantae</taxon>
        <taxon>Streptophyta</taxon>
        <taxon>Embryophyta</taxon>
        <taxon>Tracheophyta</taxon>
        <taxon>Spermatophyta</taxon>
        <taxon>Magnoliopsida</taxon>
        <taxon>Liliopsida</taxon>
        <taxon>Poales</taxon>
        <taxon>Poaceae</taxon>
        <taxon>PACMAD clade</taxon>
        <taxon>Panicoideae</taxon>
        <taxon>Panicodae</taxon>
        <taxon>Paniceae</taxon>
        <taxon>Panicinae</taxon>
        <taxon>Panicum</taxon>
        <taxon>Panicum sect. Panicum</taxon>
    </lineage>
</organism>
<sequence>MQGLFCVTYGTPSFSSAPMTARLVNLDMDPSFSFLTKLPGIQILVLLDSCNGLVLFGYRQEQYSGTFSLGYIVCNPATRQWEAVPACTSAAPLTYTYLAFDPAVSSHFHLVQFQVEDITGQLVSVHAYHMTQEILDTNEGKYKLSIWVLQDYDTQEWVLKDTVNTHEVFGEHSCTGMSEFEVVDIHQDCNVVFFNHPLEHKLVAYDTVRKGPLLLLSEIKWSWKVLGVMFPISQNHQPSQISNESVI</sequence>
<dbReference type="Proteomes" id="UP000275267">
    <property type="component" value="Unassembled WGS sequence"/>
</dbReference>
<dbReference type="OrthoDB" id="738899at2759"/>
<evidence type="ECO:0000313" key="1">
    <source>
        <dbReference type="EMBL" id="RLM85324.1"/>
    </source>
</evidence>
<dbReference type="PANTHER" id="PTHR35546">
    <property type="entry name" value="F-BOX PROTEIN INTERACTION DOMAIN PROTEIN-RELATED"/>
    <property type="match status" value="1"/>
</dbReference>
<name>A0A3L6QPY8_PANMI</name>
<proteinExistence type="predicted"/>
<dbReference type="AlphaFoldDB" id="A0A3L6QPY8"/>
<protein>
    <submittedName>
        <fullName evidence="1">F-box/kelch-repeat protein</fullName>
    </submittedName>
</protein>
<dbReference type="STRING" id="4540.A0A3L6QPY8"/>
<dbReference type="EMBL" id="PQIB02000011">
    <property type="protein sequence ID" value="RLM85324.1"/>
    <property type="molecule type" value="Genomic_DNA"/>
</dbReference>
<keyword evidence="2" id="KW-1185">Reference proteome</keyword>
<evidence type="ECO:0000313" key="2">
    <source>
        <dbReference type="Proteomes" id="UP000275267"/>
    </source>
</evidence>
<reference evidence="2" key="1">
    <citation type="journal article" date="2019" name="Nat. Commun.">
        <title>The genome of broomcorn millet.</title>
        <authorList>
            <person name="Zou C."/>
            <person name="Miki D."/>
            <person name="Li D."/>
            <person name="Tang Q."/>
            <person name="Xiao L."/>
            <person name="Rajput S."/>
            <person name="Deng P."/>
            <person name="Jia W."/>
            <person name="Huang R."/>
            <person name="Zhang M."/>
            <person name="Sun Y."/>
            <person name="Hu J."/>
            <person name="Fu X."/>
            <person name="Schnable P.S."/>
            <person name="Li F."/>
            <person name="Zhang H."/>
            <person name="Feng B."/>
            <person name="Zhu X."/>
            <person name="Liu R."/>
            <person name="Schnable J.C."/>
            <person name="Zhu J.-K."/>
            <person name="Zhang H."/>
        </authorList>
    </citation>
    <scope>NUCLEOTIDE SEQUENCE [LARGE SCALE GENOMIC DNA]</scope>
</reference>